<gene>
    <name evidence="2" type="ORF">PR048_023039</name>
</gene>
<sequence length="299" mass="33388">MIKYARRGFRKRRTEKAKRNSSLKSVEREARGKGVQTSLSESTNQLSKSLPLAADDTLRRDQERDPRLSRQYNLGRSTTNLAAEETNWSYDDSPTNKANLVRFQAGSPPPPLEPGFSNAGIVPDDVAGRRVFLGDLPFPSALSFRRRSVLTSLRPRRLSRPRCQRVAQISPQFTRAVHDTALHRSYSDLTLRAGVRGTRVPFHLKRFCPHLEVCALFAGGAAEIKWLDYSPPTQANQVRSSGGATPGFSRVGIVLDYTVSRRVFSEISRFPRPLLSGAVPLSPRFILIGSQDLDVTSRQ</sequence>
<comment type="caution">
    <text evidence="2">The sequence shown here is derived from an EMBL/GenBank/DDBJ whole genome shotgun (WGS) entry which is preliminary data.</text>
</comment>
<feature type="compositionally biased region" description="Basic and acidic residues" evidence="1">
    <location>
        <begin position="56"/>
        <end position="68"/>
    </location>
</feature>
<dbReference type="Proteomes" id="UP001159363">
    <property type="component" value="Chromosome 8"/>
</dbReference>
<organism evidence="2 3">
    <name type="scientific">Dryococelus australis</name>
    <dbReference type="NCBI Taxonomy" id="614101"/>
    <lineage>
        <taxon>Eukaryota</taxon>
        <taxon>Metazoa</taxon>
        <taxon>Ecdysozoa</taxon>
        <taxon>Arthropoda</taxon>
        <taxon>Hexapoda</taxon>
        <taxon>Insecta</taxon>
        <taxon>Pterygota</taxon>
        <taxon>Neoptera</taxon>
        <taxon>Polyneoptera</taxon>
        <taxon>Phasmatodea</taxon>
        <taxon>Verophasmatodea</taxon>
        <taxon>Anareolatae</taxon>
        <taxon>Phasmatidae</taxon>
        <taxon>Eurycanthinae</taxon>
        <taxon>Dryococelus</taxon>
    </lineage>
</organism>
<protein>
    <submittedName>
        <fullName evidence="2">Uncharacterized protein</fullName>
    </submittedName>
</protein>
<feature type="compositionally biased region" description="Basic residues" evidence="1">
    <location>
        <begin position="1"/>
        <end position="21"/>
    </location>
</feature>
<reference evidence="2 3" key="1">
    <citation type="submission" date="2023-02" db="EMBL/GenBank/DDBJ databases">
        <title>LHISI_Scaffold_Assembly.</title>
        <authorList>
            <person name="Stuart O.P."/>
            <person name="Cleave R."/>
            <person name="Magrath M.J.L."/>
            <person name="Mikheyev A.S."/>
        </authorList>
    </citation>
    <scope>NUCLEOTIDE SEQUENCE [LARGE SCALE GENOMIC DNA]</scope>
    <source>
        <strain evidence="2">Daus_M_001</strain>
        <tissue evidence="2">Leg muscle</tissue>
    </source>
</reference>
<name>A0ABQ9GSY1_9NEOP</name>
<dbReference type="EMBL" id="JARBHB010000009">
    <property type="protein sequence ID" value="KAJ8875146.1"/>
    <property type="molecule type" value="Genomic_DNA"/>
</dbReference>
<feature type="region of interest" description="Disordered" evidence="1">
    <location>
        <begin position="1"/>
        <end position="78"/>
    </location>
</feature>
<accession>A0ABQ9GSY1</accession>
<evidence type="ECO:0000313" key="3">
    <source>
        <dbReference type="Proteomes" id="UP001159363"/>
    </source>
</evidence>
<keyword evidence="3" id="KW-1185">Reference proteome</keyword>
<feature type="compositionally biased region" description="Polar residues" evidence="1">
    <location>
        <begin position="35"/>
        <end position="48"/>
    </location>
</feature>
<evidence type="ECO:0000313" key="2">
    <source>
        <dbReference type="EMBL" id="KAJ8875146.1"/>
    </source>
</evidence>
<evidence type="ECO:0000256" key="1">
    <source>
        <dbReference type="SAM" id="MobiDB-lite"/>
    </source>
</evidence>
<proteinExistence type="predicted"/>